<name>A0A075R7P1_BRELA</name>
<dbReference type="Proteomes" id="UP000005850">
    <property type="component" value="Chromosome"/>
</dbReference>
<keyword evidence="1" id="KW-0732">Signal</keyword>
<dbReference type="HOGENOM" id="CLU_3150226_0_0_9"/>
<evidence type="ECO:0000313" key="3">
    <source>
        <dbReference type="Proteomes" id="UP000005850"/>
    </source>
</evidence>
<dbReference type="EMBL" id="CP007806">
    <property type="protein sequence ID" value="AIG27198.1"/>
    <property type="molecule type" value="Genomic_DNA"/>
</dbReference>
<feature type="signal peptide" evidence="1">
    <location>
        <begin position="1"/>
        <end position="21"/>
    </location>
</feature>
<dbReference type="RefSeq" id="WP_154071880.1">
    <property type="nucleotide sequence ID" value="NZ_CP007806.1"/>
</dbReference>
<dbReference type="AlphaFoldDB" id="A0A075R7P1"/>
<gene>
    <name evidence="2" type="ORF">BRLA_c028840</name>
</gene>
<organism evidence="2 3">
    <name type="scientific">Brevibacillus laterosporus LMG 15441</name>
    <dbReference type="NCBI Taxonomy" id="1042163"/>
    <lineage>
        <taxon>Bacteria</taxon>
        <taxon>Bacillati</taxon>
        <taxon>Bacillota</taxon>
        <taxon>Bacilli</taxon>
        <taxon>Bacillales</taxon>
        <taxon>Paenibacillaceae</taxon>
        <taxon>Brevibacillus</taxon>
    </lineage>
</organism>
<protein>
    <submittedName>
        <fullName evidence="2">Uncharacterized protein</fullName>
    </submittedName>
</protein>
<accession>A0A075R7P1</accession>
<feature type="chain" id="PRO_5039046415" evidence="1">
    <location>
        <begin position="22"/>
        <end position="48"/>
    </location>
</feature>
<dbReference type="KEGG" id="blr:BRLA_c028840"/>
<reference evidence="2 3" key="1">
    <citation type="journal article" date="2011" name="J. Bacteriol.">
        <title>Genome sequence of Brevibacillus laterosporus LMG 15441, a pathogen of invertebrates.</title>
        <authorList>
            <person name="Djukic M."/>
            <person name="Poehlein A."/>
            <person name="Thurmer A."/>
            <person name="Daniel R."/>
        </authorList>
    </citation>
    <scope>NUCLEOTIDE SEQUENCE [LARGE SCALE GENOMIC DNA]</scope>
    <source>
        <strain evidence="2 3">LMG 15441</strain>
    </source>
</reference>
<keyword evidence="3" id="KW-1185">Reference proteome</keyword>
<evidence type="ECO:0000313" key="2">
    <source>
        <dbReference type="EMBL" id="AIG27198.1"/>
    </source>
</evidence>
<evidence type="ECO:0000256" key="1">
    <source>
        <dbReference type="SAM" id="SignalP"/>
    </source>
</evidence>
<sequence>MKKLISILTLALAIICFISTESPTSDSNATTKKIGLYTIQQNHYDPGY</sequence>
<proteinExistence type="predicted"/>